<evidence type="ECO:0000313" key="3">
    <source>
        <dbReference type="RefSeq" id="XP_021850573.2"/>
    </source>
</evidence>
<reference evidence="2" key="1">
    <citation type="journal article" date="2021" name="Nat. Commun.">
        <title>Genomic analyses provide insights into spinach domestication and the genetic basis of agronomic traits.</title>
        <authorList>
            <person name="Cai X."/>
            <person name="Sun X."/>
            <person name="Xu C."/>
            <person name="Sun H."/>
            <person name="Wang X."/>
            <person name="Ge C."/>
            <person name="Zhang Z."/>
            <person name="Wang Q."/>
            <person name="Fei Z."/>
            <person name="Jiao C."/>
            <person name="Wang Q."/>
        </authorList>
    </citation>
    <scope>NUCLEOTIDE SEQUENCE [LARGE SCALE GENOMIC DNA]</scope>
    <source>
        <strain evidence="2">cv. Varoflay</strain>
    </source>
</reference>
<feature type="region of interest" description="Disordered" evidence="1">
    <location>
        <begin position="221"/>
        <end position="250"/>
    </location>
</feature>
<dbReference type="KEGG" id="soe:110790120"/>
<dbReference type="RefSeq" id="XP_021850573.2">
    <property type="nucleotide sequence ID" value="XM_021994881.2"/>
</dbReference>
<protein>
    <submittedName>
        <fullName evidence="3">Uncharacterized protein</fullName>
    </submittedName>
</protein>
<dbReference type="Proteomes" id="UP000813463">
    <property type="component" value="Chromosome 2"/>
</dbReference>
<proteinExistence type="predicted"/>
<sequence length="469" mass="53749">MVYTYTPAYYSSFQDSISSICKSILPFSSKKRKLIAAEQKLSKQQSDNLKWQQNSFHQILNLMGLHKEGIMPESEVSALRTHLLDTLIASKGPHYDPPPILRDKLLFLQELLYAKCISAEEYHASKRPLLQRLAVQGAELEARDVIVGERRKETDNSEEEEWSVIDLKDEQSLINKDKSRSKNKSKSTVKQIKEAASVLGFGSSFQKLGKNKEQKSIFDQLPVDNNNNENEQVDENPFWNDTTHNETESETKSILMSASESDQIGKEKGKKPAFRGLFQADKSEEKDSKCTKRQWGFDGFKRWKKSNVEDETTSLPLSERSTDQGPYIQGPDAKHIKTKILSQGSSSGFYIDKVVGDNIKKELWRIQTELSSTNPNFHFSNDEMDAISTKLPVDKSDLKQFFPNSWCERYGDVVLDVVKKEFKDHVGEMESMRNATWERRCTSSKRWTTFEDDENCNPNPANHKTNSIF</sequence>
<dbReference type="PANTHER" id="PTHR37392">
    <property type="entry name" value="OS09G0556800 PROTEIN"/>
    <property type="match status" value="1"/>
</dbReference>
<organism evidence="2 3">
    <name type="scientific">Spinacia oleracea</name>
    <name type="common">Spinach</name>
    <dbReference type="NCBI Taxonomy" id="3562"/>
    <lineage>
        <taxon>Eukaryota</taxon>
        <taxon>Viridiplantae</taxon>
        <taxon>Streptophyta</taxon>
        <taxon>Embryophyta</taxon>
        <taxon>Tracheophyta</taxon>
        <taxon>Spermatophyta</taxon>
        <taxon>Magnoliopsida</taxon>
        <taxon>eudicotyledons</taxon>
        <taxon>Gunneridae</taxon>
        <taxon>Pentapetalae</taxon>
        <taxon>Caryophyllales</taxon>
        <taxon>Chenopodiaceae</taxon>
        <taxon>Chenopodioideae</taxon>
        <taxon>Anserineae</taxon>
        <taxon>Spinacia</taxon>
    </lineage>
</organism>
<name>A0A9R0IJQ3_SPIOL</name>
<feature type="region of interest" description="Disordered" evidence="1">
    <location>
        <begin position="308"/>
        <end position="331"/>
    </location>
</feature>
<dbReference type="GeneID" id="110790120"/>
<evidence type="ECO:0000313" key="2">
    <source>
        <dbReference type="Proteomes" id="UP000813463"/>
    </source>
</evidence>
<dbReference type="AlphaFoldDB" id="A0A9R0IJQ3"/>
<evidence type="ECO:0000256" key="1">
    <source>
        <dbReference type="SAM" id="MobiDB-lite"/>
    </source>
</evidence>
<dbReference type="PANTHER" id="PTHR37392:SF1">
    <property type="entry name" value="OS09G0556800 PROTEIN"/>
    <property type="match status" value="1"/>
</dbReference>
<reference evidence="3" key="2">
    <citation type="submission" date="2025-08" db="UniProtKB">
        <authorList>
            <consortium name="RefSeq"/>
        </authorList>
    </citation>
    <scope>IDENTIFICATION</scope>
    <source>
        <tissue evidence="3">Leaf</tissue>
    </source>
</reference>
<gene>
    <name evidence="3" type="primary">LOC110790120</name>
</gene>
<accession>A0A9R0IJQ3</accession>
<keyword evidence="2" id="KW-1185">Reference proteome</keyword>